<dbReference type="EMBL" id="QWGT01000122">
    <property type="protein sequence ID" value="RIJ51313.1"/>
    <property type="molecule type" value="Genomic_DNA"/>
</dbReference>
<organism evidence="9 10">
    <name type="scientific">Clavibacter lycopersici</name>
    <dbReference type="NCBI Taxonomy" id="2301718"/>
    <lineage>
        <taxon>Bacteria</taxon>
        <taxon>Bacillati</taxon>
        <taxon>Actinomycetota</taxon>
        <taxon>Actinomycetes</taxon>
        <taxon>Micrococcales</taxon>
        <taxon>Microbacteriaceae</taxon>
        <taxon>Clavibacter</taxon>
    </lineage>
</organism>
<dbReference type="InterPro" id="IPR000620">
    <property type="entry name" value="EamA_dom"/>
</dbReference>
<evidence type="ECO:0000313" key="9">
    <source>
        <dbReference type="EMBL" id="RIJ51313.1"/>
    </source>
</evidence>
<dbReference type="Pfam" id="PF00892">
    <property type="entry name" value="EamA"/>
    <property type="match status" value="2"/>
</dbReference>
<feature type="transmembrane region" description="Helical" evidence="7">
    <location>
        <begin position="125"/>
        <end position="143"/>
    </location>
</feature>
<dbReference type="AlphaFoldDB" id="A0A399TBE2"/>
<keyword evidence="4 7" id="KW-1133">Transmembrane helix</keyword>
<dbReference type="GO" id="GO:0016020">
    <property type="term" value="C:membrane"/>
    <property type="evidence" value="ECO:0007669"/>
    <property type="project" value="UniProtKB-SubCell"/>
</dbReference>
<feature type="domain" description="EamA" evidence="8">
    <location>
        <begin position="8"/>
        <end position="143"/>
    </location>
</feature>
<gene>
    <name evidence="9" type="ORF">DZG00_09375</name>
</gene>
<dbReference type="SUPFAM" id="SSF103481">
    <property type="entry name" value="Multidrug resistance efflux transporter EmrE"/>
    <property type="match status" value="2"/>
</dbReference>
<evidence type="ECO:0000313" key="10">
    <source>
        <dbReference type="Proteomes" id="UP000266484"/>
    </source>
</evidence>
<keyword evidence="10" id="KW-1185">Reference proteome</keyword>
<feature type="compositionally biased region" description="Pro residues" evidence="6">
    <location>
        <begin position="318"/>
        <end position="327"/>
    </location>
</feature>
<sequence length="335" mass="33345">MERRHLTTGLVLAVVAACSFGLSGAFVKPLLEGGWSPVAAVALRALVGGLLLAPIALVQLRGDLRQVIRAWRRVLGMALVGVAGAQVMYFAAIERIPVGTAILIEFMAPLLLVAVAWAMTRRRPAVPVLLGSVAAAGGLALVVSPSGGGALDPVGLLFALGAMVGCAGYFAIAARGADGLPPVALAAAGLLVAAVLLALVGVTGILPFTGSVADVVMLGSVVPWWVPMLVVGVVATALAYGAGITAGGMLGSRLASFTGLLEVAAAGAWAWLLLGEELTALQLVGGALIVAGIVAVRFDARAGAPPLGVEPVGVEPAVEPPAAPSPDPGSALRGR</sequence>
<accession>A0A399TBE2</accession>
<reference evidence="9 10" key="1">
    <citation type="submission" date="2018-08" db="EMBL/GenBank/DDBJ databases">
        <title>Genome Sequence of Clavibacter michiganensis Subspecies type strains, and the Atypical Peach-Colored Strains Isolated from Tomato.</title>
        <authorList>
            <person name="Osdaghi E."/>
            <person name="Portier P."/>
            <person name="Briand M."/>
            <person name="Jacques M.-A."/>
        </authorList>
    </citation>
    <scope>NUCLEOTIDE SEQUENCE [LARGE SCALE GENOMIC DNA]</scope>
    <source>
        <strain evidence="9 10">CFBP 8615</strain>
    </source>
</reference>
<dbReference type="Proteomes" id="UP000266484">
    <property type="component" value="Unassembled WGS sequence"/>
</dbReference>
<evidence type="ECO:0000256" key="1">
    <source>
        <dbReference type="ARBA" id="ARBA00004141"/>
    </source>
</evidence>
<proteinExistence type="inferred from homology"/>
<dbReference type="InterPro" id="IPR037185">
    <property type="entry name" value="EmrE-like"/>
</dbReference>
<comment type="subcellular location">
    <subcellularLocation>
        <location evidence="1">Membrane</location>
        <topology evidence="1">Multi-pass membrane protein</topology>
    </subcellularLocation>
</comment>
<feature type="transmembrane region" description="Helical" evidence="7">
    <location>
        <begin position="155"/>
        <end position="172"/>
    </location>
</feature>
<evidence type="ECO:0000259" key="8">
    <source>
        <dbReference type="Pfam" id="PF00892"/>
    </source>
</evidence>
<feature type="transmembrane region" description="Helical" evidence="7">
    <location>
        <begin position="35"/>
        <end position="58"/>
    </location>
</feature>
<keyword evidence="3 7" id="KW-0812">Transmembrane</keyword>
<evidence type="ECO:0000256" key="3">
    <source>
        <dbReference type="ARBA" id="ARBA00022692"/>
    </source>
</evidence>
<evidence type="ECO:0000256" key="2">
    <source>
        <dbReference type="ARBA" id="ARBA00007362"/>
    </source>
</evidence>
<feature type="region of interest" description="Disordered" evidence="6">
    <location>
        <begin position="313"/>
        <end position="335"/>
    </location>
</feature>
<protein>
    <submittedName>
        <fullName evidence="9">EamA family transporter</fullName>
    </submittedName>
</protein>
<comment type="similarity">
    <text evidence="2">Belongs to the EamA transporter family.</text>
</comment>
<evidence type="ECO:0000256" key="4">
    <source>
        <dbReference type="ARBA" id="ARBA00022989"/>
    </source>
</evidence>
<feature type="transmembrane region" description="Helical" evidence="7">
    <location>
        <begin position="98"/>
        <end position="118"/>
    </location>
</feature>
<dbReference type="PROSITE" id="PS51257">
    <property type="entry name" value="PROKAR_LIPOPROTEIN"/>
    <property type="match status" value="1"/>
</dbReference>
<name>A0A399TBE2_9MICO</name>
<feature type="domain" description="EamA" evidence="8">
    <location>
        <begin position="155"/>
        <end position="296"/>
    </location>
</feature>
<feature type="transmembrane region" description="Helical" evidence="7">
    <location>
        <begin position="222"/>
        <end position="242"/>
    </location>
</feature>
<comment type="caution">
    <text evidence="9">The sequence shown here is derived from an EMBL/GenBank/DDBJ whole genome shotgun (WGS) entry which is preliminary data.</text>
</comment>
<evidence type="ECO:0000256" key="7">
    <source>
        <dbReference type="SAM" id="Phobius"/>
    </source>
</evidence>
<keyword evidence="5 7" id="KW-0472">Membrane</keyword>
<dbReference type="PANTHER" id="PTHR32322:SF2">
    <property type="entry name" value="EAMA DOMAIN-CONTAINING PROTEIN"/>
    <property type="match status" value="1"/>
</dbReference>
<feature type="transmembrane region" description="Helical" evidence="7">
    <location>
        <begin position="280"/>
        <end position="298"/>
    </location>
</feature>
<evidence type="ECO:0000256" key="6">
    <source>
        <dbReference type="SAM" id="MobiDB-lite"/>
    </source>
</evidence>
<evidence type="ECO:0000256" key="5">
    <source>
        <dbReference type="ARBA" id="ARBA00023136"/>
    </source>
</evidence>
<feature type="transmembrane region" description="Helical" evidence="7">
    <location>
        <begin position="254"/>
        <end position="274"/>
    </location>
</feature>
<feature type="transmembrane region" description="Helical" evidence="7">
    <location>
        <begin position="184"/>
        <end position="210"/>
    </location>
</feature>
<dbReference type="InterPro" id="IPR050638">
    <property type="entry name" value="AA-Vitamin_Transporters"/>
</dbReference>
<feature type="transmembrane region" description="Helical" evidence="7">
    <location>
        <begin position="70"/>
        <end position="92"/>
    </location>
</feature>
<dbReference type="PANTHER" id="PTHR32322">
    <property type="entry name" value="INNER MEMBRANE TRANSPORTER"/>
    <property type="match status" value="1"/>
</dbReference>
<dbReference type="RefSeq" id="WP_119455565.1">
    <property type="nucleotide sequence ID" value="NZ_QWGT01000122.1"/>
</dbReference>